<dbReference type="RefSeq" id="WP_012455246.1">
    <property type="nucleotide sequence ID" value="NZ_CP039546.1"/>
</dbReference>
<dbReference type="OMA" id="TWRGDQM"/>
<dbReference type="AlphaFoldDB" id="A0A177J0X8"/>
<accession>A0A177J0X8</accession>
<sequence>MAKPMVVEIPHELGREEARRRIDEGTLKVRDALGRSGISINTLNWTGDRLDYSVTALAQTVDGQIDVGQDMVRVEVRMPLLLSMFAQKIQQIVGKEGNKLLLTKK</sequence>
<evidence type="ECO:0000313" key="1">
    <source>
        <dbReference type="EMBL" id="KAB7785168.1"/>
    </source>
</evidence>
<dbReference type="EMBL" id="WEKV01000010">
    <property type="protein sequence ID" value="KAB7785168.1"/>
    <property type="molecule type" value="Genomic_DNA"/>
</dbReference>
<dbReference type="Pfam" id="PF09650">
    <property type="entry name" value="PHA_gran_rgn"/>
    <property type="match status" value="1"/>
</dbReference>
<proteinExistence type="predicted"/>
<dbReference type="Proteomes" id="UP000469949">
    <property type="component" value="Unassembled WGS sequence"/>
</dbReference>
<comment type="caution">
    <text evidence="1">The sequence shown here is derived from an EMBL/GenBank/DDBJ whole genome shotgun (WGS) entry which is preliminary data.</text>
</comment>
<evidence type="ECO:0000313" key="2">
    <source>
        <dbReference type="Proteomes" id="UP000469949"/>
    </source>
</evidence>
<organism evidence="1 2">
    <name type="scientific">Methylorubrum populi</name>
    <dbReference type="NCBI Taxonomy" id="223967"/>
    <lineage>
        <taxon>Bacteria</taxon>
        <taxon>Pseudomonadati</taxon>
        <taxon>Pseudomonadota</taxon>
        <taxon>Alphaproteobacteria</taxon>
        <taxon>Hyphomicrobiales</taxon>
        <taxon>Methylobacteriaceae</taxon>
        <taxon>Methylorubrum</taxon>
    </lineage>
</organism>
<reference evidence="1 2" key="1">
    <citation type="submission" date="2019-10" db="EMBL/GenBank/DDBJ databases">
        <title>Draft Genome Sequence of the Caffeine Degrading Methylotroph Methylorubrum populi PINKEL.</title>
        <authorList>
            <person name="Dawson S.C."/>
            <person name="Zhang X."/>
            <person name="Wright M.E."/>
            <person name="Sharma G."/>
            <person name="Langner J.T."/>
            <person name="Ditty J.L."/>
            <person name="Subuyuj G.A."/>
        </authorList>
    </citation>
    <scope>NUCLEOTIDE SEQUENCE [LARGE SCALE GENOMIC DNA]</scope>
    <source>
        <strain evidence="1 2">Pinkel</strain>
    </source>
</reference>
<protein>
    <submittedName>
        <fullName evidence="1">Uncharacterized protein</fullName>
    </submittedName>
</protein>
<name>A0A177J0X8_9HYPH</name>
<gene>
    <name evidence="1" type="ORF">F8B43_3201</name>
</gene>
<dbReference type="InterPro" id="IPR013433">
    <property type="entry name" value="PHA_gran_rgn"/>
</dbReference>